<feature type="signal peptide" evidence="1">
    <location>
        <begin position="1"/>
        <end position="21"/>
    </location>
</feature>
<dbReference type="PANTHER" id="PTHR34001:SF3">
    <property type="entry name" value="BLL7405 PROTEIN"/>
    <property type="match status" value="1"/>
</dbReference>
<comment type="caution">
    <text evidence="2">The sequence shown here is derived from an EMBL/GenBank/DDBJ whole genome shotgun (WGS) entry which is preliminary data.</text>
</comment>
<dbReference type="InterPro" id="IPR051692">
    <property type="entry name" value="OMP-like"/>
</dbReference>
<proteinExistence type="predicted"/>
<gene>
    <name evidence="2" type="ORF">J3R73_002960</name>
</gene>
<protein>
    <submittedName>
        <fullName evidence="2">Opacity protein-like surface antigen</fullName>
    </submittedName>
</protein>
<dbReference type="InterPro" id="IPR036709">
    <property type="entry name" value="Autotransporte_beta_dom_sf"/>
</dbReference>
<keyword evidence="3" id="KW-1185">Reference proteome</keyword>
<dbReference type="Proteomes" id="UP001237448">
    <property type="component" value="Unassembled WGS sequence"/>
</dbReference>
<keyword evidence="1" id="KW-0732">Signal</keyword>
<dbReference type="PANTHER" id="PTHR34001">
    <property type="entry name" value="BLL7405 PROTEIN"/>
    <property type="match status" value="1"/>
</dbReference>
<dbReference type="SUPFAM" id="SSF103515">
    <property type="entry name" value="Autotransporter"/>
    <property type="match status" value="1"/>
</dbReference>
<evidence type="ECO:0000313" key="3">
    <source>
        <dbReference type="Proteomes" id="UP001237448"/>
    </source>
</evidence>
<evidence type="ECO:0000256" key="1">
    <source>
        <dbReference type="SAM" id="SignalP"/>
    </source>
</evidence>
<accession>A0ABU0FGD2</accession>
<organism evidence="2 3">
    <name type="scientific">Labrys monachus</name>
    <dbReference type="NCBI Taxonomy" id="217067"/>
    <lineage>
        <taxon>Bacteria</taxon>
        <taxon>Pseudomonadati</taxon>
        <taxon>Pseudomonadota</taxon>
        <taxon>Alphaproteobacteria</taxon>
        <taxon>Hyphomicrobiales</taxon>
        <taxon>Xanthobacteraceae</taxon>
        <taxon>Labrys</taxon>
    </lineage>
</organism>
<feature type="chain" id="PRO_5045331725" evidence="1">
    <location>
        <begin position="22"/>
        <end position="102"/>
    </location>
</feature>
<name>A0ABU0FGD2_9HYPH</name>
<sequence length="102" mass="10406">MTRVPSLFAALLCLAGMPAHAADKPLLPAPEKKAAAGPHDWSGFYAGVHGGYARSDSQWSNEPPSSATPSFGASGGTFGAHAGYNYQLGSGVVLGTESDLSR</sequence>
<reference evidence="2 3" key="1">
    <citation type="submission" date="2023-07" db="EMBL/GenBank/DDBJ databases">
        <title>Genomic Encyclopedia of Type Strains, Phase IV (KMG-IV): sequencing the most valuable type-strain genomes for metagenomic binning, comparative biology and taxonomic classification.</title>
        <authorList>
            <person name="Goeker M."/>
        </authorList>
    </citation>
    <scope>NUCLEOTIDE SEQUENCE [LARGE SCALE GENOMIC DNA]</scope>
    <source>
        <strain evidence="2 3">DSM 5896</strain>
    </source>
</reference>
<evidence type="ECO:0000313" key="2">
    <source>
        <dbReference type="EMBL" id="MDQ0393168.1"/>
    </source>
</evidence>
<dbReference type="EMBL" id="JAUSVK010000001">
    <property type="protein sequence ID" value="MDQ0393168.1"/>
    <property type="molecule type" value="Genomic_DNA"/>
</dbReference>
<dbReference type="RefSeq" id="WP_307428092.1">
    <property type="nucleotide sequence ID" value="NZ_JAUSVK010000001.1"/>
</dbReference>